<accession>A0A317JZR1</accession>
<dbReference type="EMBL" id="QGSV01000223">
    <property type="protein sequence ID" value="PWU46246.1"/>
    <property type="molecule type" value="Genomic_DNA"/>
</dbReference>
<dbReference type="AlphaFoldDB" id="A0A317JZR1"/>
<keyword evidence="3" id="KW-1185">Reference proteome</keyword>
<keyword evidence="1" id="KW-0732">Signal</keyword>
<comment type="caution">
    <text evidence="2">The sequence shown here is derived from an EMBL/GenBank/DDBJ whole genome shotgun (WGS) entry which is preliminary data.</text>
</comment>
<evidence type="ECO:0000256" key="1">
    <source>
        <dbReference type="SAM" id="SignalP"/>
    </source>
</evidence>
<dbReference type="Proteomes" id="UP000245683">
    <property type="component" value="Unassembled WGS sequence"/>
</dbReference>
<proteinExistence type="predicted"/>
<sequence>MQMHRAIRRIGIGAALLAALVGAAGTGAQAAAVNPYTPQGLCGLGYTVVDQDPIRDAGTGELLGTVYLLHNPLVQYGCTVTIKSAYVGVLTRTQVYLDPESTSAGVDDGNRRYAAGPVYGYVGSGCAIWGGLMVDASGAIHWHDRANPAIGGAVTCF</sequence>
<feature type="chain" id="PRO_5043163646" description="Spore-associated protein A" evidence="1">
    <location>
        <begin position="31"/>
        <end position="157"/>
    </location>
</feature>
<name>A0A317JZR1_9ACTN</name>
<evidence type="ECO:0008006" key="4">
    <source>
        <dbReference type="Google" id="ProtNLM"/>
    </source>
</evidence>
<organism evidence="2 3">
    <name type="scientific">Micromonospora globispora</name>
    <dbReference type="NCBI Taxonomy" id="1450148"/>
    <lineage>
        <taxon>Bacteria</taxon>
        <taxon>Bacillati</taxon>
        <taxon>Actinomycetota</taxon>
        <taxon>Actinomycetes</taxon>
        <taxon>Micromonosporales</taxon>
        <taxon>Micromonosporaceae</taxon>
        <taxon>Micromonospora</taxon>
    </lineage>
</organism>
<feature type="signal peptide" evidence="1">
    <location>
        <begin position="1"/>
        <end position="30"/>
    </location>
</feature>
<protein>
    <recommendedName>
        <fullName evidence="4">Spore-associated protein A</fullName>
    </recommendedName>
</protein>
<evidence type="ECO:0000313" key="2">
    <source>
        <dbReference type="EMBL" id="PWU46246.1"/>
    </source>
</evidence>
<gene>
    <name evidence="2" type="ORF">DLJ46_18545</name>
</gene>
<evidence type="ECO:0000313" key="3">
    <source>
        <dbReference type="Proteomes" id="UP000245683"/>
    </source>
</evidence>
<reference evidence="3" key="1">
    <citation type="submission" date="2018-05" db="EMBL/GenBank/DDBJ databases">
        <title>Micromonospora globispora sp. nov. and Micromonospora rugosa sp. nov., isolated from marine sediment.</title>
        <authorList>
            <person name="Carro L."/>
            <person name="Aysel V."/>
            <person name="Cetin D."/>
            <person name="Igual J.M."/>
            <person name="Klenk H.-P."/>
            <person name="Trujillo M.E."/>
            <person name="Sahin N."/>
        </authorList>
    </citation>
    <scope>NUCLEOTIDE SEQUENCE [LARGE SCALE GENOMIC DNA]</scope>
    <source>
        <strain evidence="3">S2904</strain>
    </source>
</reference>